<dbReference type="InterPro" id="IPR053230">
    <property type="entry name" value="Trans_reg_galc"/>
</dbReference>
<comment type="caution">
    <text evidence="8">The sequence shown here is derived from an EMBL/GenBank/DDBJ whole genome shotgun (WGS) entry which is preliminary data.</text>
</comment>
<evidence type="ECO:0000256" key="1">
    <source>
        <dbReference type="ARBA" id="ARBA00022723"/>
    </source>
</evidence>
<reference evidence="8 9" key="1">
    <citation type="submission" date="2015-05" db="EMBL/GenBank/DDBJ databases">
        <title>Distinctive expansion of gene families associated with plant cell wall degradation and secondary metabolism in the genomes of grapevine trunk pathogens.</title>
        <authorList>
            <person name="Lawrence D.P."/>
            <person name="Travadon R."/>
            <person name="Rolshausen P.E."/>
            <person name="Baumgartner K."/>
        </authorList>
    </citation>
    <scope>NUCLEOTIDE SEQUENCE [LARGE SCALE GENOMIC DNA]</scope>
    <source>
        <strain evidence="8">UCRPC4</strain>
    </source>
</reference>
<dbReference type="GO" id="GO:0000981">
    <property type="term" value="F:DNA-binding transcription factor activity, RNA polymerase II-specific"/>
    <property type="evidence" value="ECO:0007669"/>
    <property type="project" value="InterPro"/>
</dbReference>
<keyword evidence="1" id="KW-0479">Metal-binding</keyword>
<reference evidence="8 9" key="2">
    <citation type="submission" date="2015-05" db="EMBL/GenBank/DDBJ databases">
        <authorList>
            <person name="Morales-Cruz A."/>
            <person name="Amrine K.C."/>
            <person name="Cantu D."/>
        </authorList>
    </citation>
    <scope>NUCLEOTIDE SEQUENCE [LARGE SCALE GENOMIC DNA]</scope>
    <source>
        <strain evidence="8">UCRPC4</strain>
    </source>
</reference>
<feature type="region of interest" description="Disordered" evidence="6">
    <location>
        <begin position="142"/>
        <end position="163"/>
    </location>
</feature>
<dbReference type="Gene3D" id="4.10.240.10">
    <property type="entry name" value="Zn(2)-C6 fungal-type DNA-binding domain"/>
    <property type="match status" value="1"/>
</dbReference>
<evidence type="ECO:0000256" key="4">
    <source>
        <dbReference type="ARBA" id="ARBA00023163"/>
    </source>
</evidence>
<dbReference type="PROSITE" id="PS50048">
    <property type="entry name" value="ZN2_CY6_FUNGAL_2"/>
    <property type="match status" value="1"/>
</dbReference>
<dbReference type="GO" id="GO:0003677">
    <property type="term" value="F:DNA binding"/>
    <property type="evidence" value="ECO:0007669"/>
    <property type="project" value="UniProtKB-KW"/>
</dbReference>
<evidence type="ECO:0000256" key="5">
    <source>
        <dbReference type="ARBA" id="ARBA00023242"/>
    </source>
</evidence>
<evidence type="ECO:0000256" key="3">
    <source>
        <dbReference type="ARBA" id="ARBA00023125"/>
    </source>
</evidence>
<dbReference type="EMBL" id="LCWF01000158">
    <property type="protein sequence ID" value="KKY16663.1"/>
    <property type="molecule type" value="Genomic_DNA"/>
</dbReference>
<keyword evidence="9" id="KW-1185">Reference proteome</keyword>
<dbReference type="SMART" id="SM00906">
    <property type="entry name" value="Fungal_trans"/>
    <property type="match status" value="1"/>
</dbReference>
<dbReference type="PANTHER" id="PTHR47654">
    <property type="entry name" value="ZN(II)2CYS6 TRANSCRIPTION FACTOR (EUROFUNG)-RELATED"/>
    <property type="match status" value="1"/>
</dbReference>
<dbReference type="AlphaFoldDB" id="A0A0G2FY13"/>
<dbReference type="InterPro" id="IPR001138">
    <property type="entry name" value="Zn2Cys6_DnaBD"/>
</dbReference>
<organism evidence="8 9">
    <name type="scientific">Phaeomoniella chlamydospora</name>
    <name type="common">Phaeoacremonium chlamydosporum</name>
    <dbReference type="NCBI Taxonomy" id="158046"/>
    <lineage>
        <taxon>Eukaryota</taxon>
        <taxon>Fungi</taxon>
        <taxon>Dikarya</taxon>
        <taxon>Ascomycota</taxon>
        <taxon>Pezizomycotina</taxon>
        <taxon>Eurotiomycetes</taxon>
        <taxon>Chaetothyriomycetidae</taxon>
        <taxon>Phaeomoniellales</taxon>
        <taxon>Phaeomoniellaceae</taxon>
        <taxon>Phaeomoniella</taxon>
    </lineage>
</organism>
<feature type="compositionally biased region" description="Polar residues" evidence="6">
    <location>
        <begin position="149"/>
        <end position="162"/>
    </location>
</feature>
<dbReference type="PANTHER" id="PTHR47654:SF5">
    <property type="entry name" value="TRANSCRIPTION FACTOR DOMAIN-CONTAINING PROTEIN"/>
    <property type="match status" value="1"/>
</dbReference>
<gene>
    <name evidence="8" type="ORF">UCRPC4_g05846</name>
</gene>
<feature type="region of interest" description="Disordered" evidence="6">
    <location>
        <begin position="1"/>
        <end position="41"/>
    </location>
</feature>
<sequence length="661" mass="75170">MWRTRKPKLSMNPTGDQLEVDGQKSYTSPSSPRQQGRARTGHACEPCRKRRAKCNGVQPRCGRCEEINSPCFYSESKAQRHHKEKVLSSKAGMYEALLRSMIPDQDAEGQRRIRAILADDRNLEEESSSRNALNPLRDEVAAKGDAGSPKQQGTNAEMSQSEGYLGESSLARWLSDIGEKINRDPNFAFKDRNAPETNPTELEGILVEAASYHVSEFEDELVADVGASFDIKYIPPRWQADQYLQEYLQTIQPLFQVVEVKQFLLEYDIFFSTGVPAEEGVLWQAMLNLVFALGSLRTRYATSQSNRAEDVEYFLRARVLSLEPLNLLQIPSRAHVQLTAMFAIYLTASNRINRAWLMIGTSIRYAQTLGFHLANIDDHISPFEKELRKRVWHSMSTLEHLLGFLTGRPLAINEPTISVGLPGSIKEAMQLDSRSRSSERTLDYLYDDDEELLETFRRGILLDRILSESLQCLYTAETVRNSWSHIQHKMATLNIKLSTWKAYLPERYGLKNLESGVNPQQRVDAMYLALRFLSVSILINRLSLCYRHNREDNIMPDQSRRSRETDMDNARRAVFCAQRLIQLLSRVTLFEIYTITPWWCLLHFLVQACALLIMELVDASVHIPGSDEDILTDAQIGIDILDKMAGGNPAARKASDSPKVT</sequence>
<dbReference type="Pfam" id="PF00172">
    <property type="entry name" value="Zn_clus"/>
    <property type="match status" value="1"/>
</dbReference>
<protein>
    <submittedName>
        <fullName evidence="8">Putative c6 transcription factor</fullName>
    </submittedName>
</protein>
<dbReference type="GO" id="GO:0006351">
    <property type="term" value="P:DNA-templated transcription"/>
    <property type="evidence" value="ECO:0007669"/>
    <property type="project" value="InterPro"/>
</dbReference>
<proteinExistence type="predicted"/>
<dbReference type="Proteomes" id="UP000053317">
    <property type="component" value="Unassembled WGS sequence"/>
</dbReference>
<evidence type="ECO:0000256" key="2">
    <source>
        <dbReference type="ARBA" id="ARBA00023015"/>
    </source>
</evidence>
<name>A0A0G2FY13_PHACM</name>
<dbReference type="OrthoDB" id="5296287at2759"/>
<feature type="domain" description="Zn(2)-C6 fungal-type" evidence="7">
    <location>
        <begin position="43"/>
        <end position="73"/>
    </location>
</feature>
<accession>A0A0G2FY13</accession>
<dbReference type="SUPFAM" id="SSF57701">
    <property type="entry name" value="Zn2/Cys6 DNA-binding domain"/>
    <property type="match status" value="1"/>
</dbReference>
<dbReference type="CDD" id="cd00067">
    <property type="entry name" value="GAL4"/>
    <property type="match status" value="1"/>
</dbReference>
<feature type="compositionally biased region" description="Polar residues" evidence="6">
    <location>
        <begin position="24"/>
        <end position="34"/>
    </location>
</feature>
<keyword evidence="2" id="KW-0805">Transcription regulation</keyword>
<dbReference type="InterPro" id="IPR007219">
    <property type="entry name" value="XnlR_reg_dom"/>
</dbReference>
<dbReference type="GO" id="GO:0008270">
    <property type="term" value="F:zinc ion binding"/>
    <property type="evidence" value="ECO:0007669"/>
    <property type="project" value="InterPro"/>
</dbReference>
<dbReference type="InterPro" id="IPR036864">
    <property type="entry name" value="Zn2-C6_fun-type_DNA-bd_sf"/>
</dbReference>
<keyword evidence="3" id="KW-0238">DNA-binding</keyword>
<dbReference type="PROSITE" id="PS00463">
    <property type="entry name" value="ZN2_CY6_FUNGAL_1"/>
    <property type="match status" value="1"/>
</dbReference>
<dbReference type="Pfam" id="PF04082">
    <property type="entry name" value="Fungal_trans"/>
    <property type="match status" value="1"/>
</dbReference>
<evidence type="ECO:0000313" key="8">
    <source>
        <dbReference type="EMBL" id="KKY16663.1"/>
    </source>
</evidence>
<dbReference type="SMART" id="SM00066">
    <property type="entry name" value="GAL4"/>
    <property type="match status" value="1"/>
</dbReference>
<evidence type="ECO:0000259" key="7">
    <source>
        <dbReference type="PROSITE" id="PS50048"/>
    </source>
</evidence>
<dbReference type="CDD" id="cd12148">
    <property type="entry name" value="fungal_TF_MHR"/>
    <property type="match status" value="1"/>
</dbReference>
<keyword evidence="4" id="KW-0804">Transcription</keyword>
<evidence type="ECO:0000256" key="6">
    <source>
        <dbReference type="SAM" id="MobiDB-lite"/>
    </source>
</evidence>
<keyword evidence="5" id="KW-0539">Nucleus</keyword>
<evidence type="ECO:0000313" key="9">
    <source>
        <dbReference type="Proteomes" id="UP000053317"/>
    </source>
</evidence>